<dbReference type="SUPFAM" id="SSF52540">
    <property type="entry name" value="P-loop containing nucleoside triphosphate hydrolases"/>
    <property type="match status" value="1"/>
</dbReference>
<keyword evidence="10" id="KW-1185">Reference proteome</keyword>
<dbReference type="SMART" id="SM00382">
    <property type="entry name" value="AAA"/>
    <property type="match status" value="1"/>
</dbReference>
<feature type="compositionally biased region" description="Low complexity" evidence="7">
    <location>
        <begin position="1"/>
        <end position="16"/>
    </location>
</feature>
<dbReference type="KEGG" id="eiv:EIN_146170"/>
<evidence type="ECO:0000256" key="6">
    <source>
        <dbReference type="ARBA" id="ARBA00023128"/>
    </source>
</evidence>
<keyword evidence="4" id="KW-0547">Nucleotide-binding</keyword>
<keyword evidence="5" id="KW-0067">ATP-binding</keyword>
<name>L7FLU0_ENTIV</name>
<feature type="region of interest" description="Disordered" evidence="7">
    <location>
        <begin position="1"/>
        <end position="57"/>
    </location>
</feature>
<evidence type="ECO:0000256" key="1">
    <source>
        <dbReference type="ARBA" id="ARBA00004173"/>
    </source>
</evidence>
<dbReference type="GO" id="GO:0005524">
    <property type="term" value="F:ATP binding"/>
    <property type="evidence" value="ECO:0007669"/>
    <property type="project" value="UniProtKB-KW"/>
</dbReference>
<dbReference type="InterPro" id="IPR027417">
    <property type="entry name" value="P-loop_NTPase"/>
</dbReference>
<dbReference type="InterPro" id="IPR051701">
    <property type="entry name" value="Mito_OM_Translocase_MSP1"/>
</dbReference>
<evidence type="ECO:0000256" key="5">
    <source>
        <dbReference type="ARBA" id="ARBA00022840"/>
    </source>
</evidence>
<dbReference type="InterPro" id="IPR003959">
    <property type="entry name" value="ATPase_AAA_core"/>
</dbReference>
<gene>
    <name evidence="9" type="ORF">EIN_146170</name>
</gene>
<dbReference type="InterPro" id="IPR003593">
    <property type="entry name" value="AAA+_ATPase"/>
</dbReference>
<comment type="subcellular location">
    <subcellularLocation>
        <location evidence="2">Cytoplasm</location>
    </subcellularLocation>
    <subcellularLocation>
        <location evidence="1">Mitochondrion</location>
    </subcellularLocation>
</comment>
<evidence type="ECO:0000313" key="10">
    <source>
        <dbReference type="Proteomes" id="UP000014680"/>
    </source>
</evidence>
<keyword evidence="3" id="KW-0963">Cytoplasm</keyword>
<dbReference type="VEuPathDB" id="AmoebaDB:EIN_146170"/>
<feature type="domain" description="AAA+ ATPase" evidence="8">
    <location>
        <begin position="673"/>
        <end position="809"/>
    </location>
</feature>
<dbReference type="PROSITE" id="PS00674">
    <property type="entry name" value="AAA"/>
    <property type="match status" value="1"/>
</dbReference>
<dbReference type="GeneID" id="14886565"/>
<dbReference type="Gene3D" id="3.40.50.300">
    <property type="entry name" value="P-loop containing nucleotide triphosphate hydrolases"/>
    <property type="match status" value="1"/>
</dbReference>
<dbReference type="Gene3D" id="1.10.8.60">
    <property type="match status" value="1"/>
</dbReference>
<dbReference type="RefSeq" id="XP_004254394.1">
    <property type="nucleotide sequence ID" value="XM_004254346.1"/>
</dbReference>
<dbReference type="PANTHER" id="PTHR45644:SF56">
    <property type="entry name" value="AAA ATPASE, PUTATIVE (AFU_ORTHOLOGUE AFUA_2G12920)-RELATED"/>
    <property type="match status" value="1"/>
</dbReference>
<evidence type="ECO:0000256" key="4">
    <source>
        <dbReference type="ARBA" id="ARBA00022741"/>
    </source>
</evidence>
<organism evidence="9 10">
    <name type="scientific">Entamoeba invadens IP1</name>
    <dbReference type="NCBI Taxonomy" id="370355"/>
    <lineage>
        <taxon>Eukaryota</taxon>
        <taxon>Amoebozoa</taxon>
        <taxon>Evosea</taxon>
        <taxon>Archamoebae</taxon>
        <taxon>Mastigamoebida</taxon>
        <taxon>Entamoebidae</taxon>
        <taxon>Entamoeba</taxon>
    </lineage>
</organism>
<evidence type="ECO:0000256" key="7">
    <source>
        <dbReference type="SAM" id="MobiDB-lite"/>
    </source>
</evidence>
<keyword evidence="6" id="KW-0496">Mitochondrion</keyword>
<dbReference type="AlphaFoldDB" id="L7FLU0"/>
<dbReference type="GO" id="GO:0005741">
    <property type="term" value="C:mitochondrial outer membrane"/>
    <property type="evidence" value="ECO:0007669"/>
    <property type="project" value="TreeGrafter"/>
</dbReference>
<feature type="compositionally biased region" description="Acidic residues" evidence="7">
    <location>
        <begin position="20"/>
        <end position="37"/>
    </location>
</feature>
<dbReference type="Proteomes" id="UP000014680">
    <property type="component" value="Unassembled WGS sequence"/>
</dbReference>
<dbReference type="PANTHER" id="PTHR45644">
    <property type="entry name" value="AAA ATPASE, PUTATIVE (AFU_ORTHOLOGUE AFUA_2G12920)-RELATED-RELATED"/>
    <property type="match status" value="1"/>
</dbReference>
<evidence type="ECO:0000256" key="3">
    <source>
        <dbReference type="ARBA" id="ARBA00022490"/>
    </source>
</evidence>
<dbReference type="Pfam" id="PF00004">
    <property type="entry name" value="AAA"/>
    <property type="match status" value="1"/>
</dbReference>
<accession>L7FLU0</accession>
<dbReference type="EMBL" id="KB206843">
    <property type="protein sequence ID" value="ELP87623.1"/>
    <property type="molecule type" value="Genomic_DNA"/>
</dbReference>
<evidence type="ECO:0000313" key="9">
    <source>
        <dbReference type="EMBL" id="ELP87623.1"/>
    </source>
</evidence>
<sequence length="928" mass="105655">MSHNNVDDSNSTSSSSEHSENEDEYDDEDEDEDEENADPYYERYPIPENTTPKRPIPIPDQNKMIHWGTLRPYDKMYDGIELYGQKFLIGPNGTNFALDGICVEISITYKKPGEATLEINSTTGFVYVNQKTVRKGEKVILENKTEIGFYFTKVYIFTLFFLDTPVQKVIEDLKNNKAILPYREEQKVGRPNFTMSETALKKTPHKEGLVAIFNKFGRNKISSESEEKQKERKERNEEAFQFLKPCEKEALNYTCEIPFEHPKLMKYTKDIISLYRTVLLTIPKNGMKHLSRVVRGLADKYDLPLVELKYDKLGQTVDAKSQERKEFRVRQLVQFIGKGKMQRDFNDEIELGTHGIVLFVKDSHAAVNFDFKNKFVASFVEIEYLGNIDEEIPDGDQRVIGRLDELMDSYGPMILLITDISGLNDNQQLQTDFKAYLRSFKFSDRQSVIIGTMVTPPPPSKSHASQQIDQSLCMLGGMKEIRFETITFSKASKDQQKDLSVISKLFGNVIKFSEPSGEFGSKWKSLVGEDAKNEKLAKNKALLAKHSEEFGVHIAQYPEEEMYEVYSNDQIERAIGIAIQKARKEVRDPKELTKEQIGFGLEVVKEKKSVDVEEMETDNEFEKKLLSDVIKSDDINVSFDDIGALDDVKKVLNETITLPLVRPELFFSKLTQGAKGVLLFGPPGTGKTMLAKAVATESKSNFINVSMSSLGSKWFGEAEKYVKALFTLASKLSPCVIFVDEVDALLGKRSSSEHEAVRKMKNEFMSLWDGIKSKDMERVIIMAATNRPFDLDDAVLRRLSRRILVDLPNEQNRVTILKKILRREDVDPNLNYTMIAQQTEGFSGSDLFALGQVVAMRPIKEYLKSEKGKKRDPNPILRPITTEDFLEEAKKVNPSVSKDSSSLTELRSWNSLYGEGSTTSSNNLKYFL</sequence>
<dbReference type="OMA" id="EQPIQKM"/>
<protein>
    <recommendedName>
        <fullName evidence="8">AAA+ ATPase domain-containing protein</fullName>
    </recommendedName>
</protein>
<reference evidence="9 10" key="1">
    <citation type="submission" date="2012-10" db="EMBL/GenBank/DDBJ databases">
        <authorList>
            <person name="Zafar N."/>
            <person name="Inman J."/>
            <person name="Hall N."/>
            <person name="Lorenzi H."/>
            <person name="Caler E."/>
        </authorList>
    </citation>
    <scope>NUCLEOTIDE SEQUENCE [LARGE SCALE GENOMIC DNA]</scope>
    <source>
        <strain evidence="9 10">IP1</strain>
    </source>
</reference>
<dbReference type="FunFam" id="3.40.50.300:FF:001054">
    <property type="entry name" value="ATPase, AAA family, putative"/>
    <property type="match status" value="1"/>
</dbReference>
<proteinExistence type="predicted"/>
<dbReference type="InterPro" id="IPR003960">
    <property type="entry name" value="ATPase_AAA_CS"/>
</dbReference>
<dbReference type="GO" id="GO:0016887">
    <property type="term" value="F:ATP hydrolysis activity"/>
    <property type="evidence" value="ECO:0007669"/>
    <property type="project" value="InterPro"/>
</dbReference>
<evidence type="ECO:0000259" key="8">
    <source>
        <dbReference type="SMART" id="SM00382"/>
    </source>
</evidence>
<evidence type="ECO:0000256" key="2">
    <source>
        <dbReference type="ARBA" id="ARBA00004496"/>
    </source>
</evidence>
<dbReference type="OrthoDB" id="10254455at2759"/>